<dbReference type="EMBL" id="LT598468">
    <property type="protein sequence ID" value="SCV03551.1"/>
    <property type="molecule type" value="Genomic_DNA"/>
</dbReference>
<evidence type="ECO:0000313" key="12">
    <source>
        <dbReference type="Proteomes" id="UP000191024"/>
    </source>
</evidence>
<name>A0A1G4KGQ8_9SACH</name>
<evidence type="ECO:0000256" key="3">
    <source>
        <dbReference type="ARBA" id="ARBA00004922"/>
    </source>
</evidence>
<dbReference type="Proteomes" id="UP000191024">
    <property type="component" value="Chromosome H"/>
</dbReference>
<evidence type="ECO:0000313" key="11">
    <source>
        <dbReference type="EMBL" id="SCV03551.1"/>
    </source>
</evidence>
<feature type="signal peptide" evidence="10">
    <location>
        <begin position="1"/>
        <end position="24"/>
    </location>
</feature>
<evidence type="ECO:0000256" key="1">
    <source>
        <dbReference type="ARBA" id="ARBA00002791"/>
    </source>
</evidence>
<evidence type="ECO:0000256" key="10">
    <source>
        <dbReference type="RuleBase" id="RU361143"/>
    </source>
</evidence>
<feature type="transmembrane region" description="Helical" evidence="10">
    <location>
        <begin position="446"/>
        <end position="463"/>
    </location>
</feature>
<keyword evidence="7 10" id="KW-0256">Endoplasmic reticulum</keyword>
<gene>
    <name evidence="11" type="ORF">LAMI_0H09054G</name>
</gene>
<dbReference type="OrthoDB" id="310030at2759"/>
<evidence type="ECO:0000256" key="6">
    <source>
        <dbReference type="ARBA" id="ARBA00022729"/>
    </source>
</evidence>
<evidence type="ECO:0000256" key="8">
    <source>
        <dbReference type="ARBA" id="ARBA00022989"/>
    </source>
</evidence>
<reference evidence="12" key="1">
    <citation type="submission" date="2016-03" db="EMBL/GenBank/DDBJ databases">
        <authorList>
            <person name="Devillers H."/>
        </authorList>
    </citation>
    <scope>NUCLEOTIDE SEQUENCE [LARGE SCALE GENOMIC DNA]</scope>
</reference>
<comment type="pathway">
    <text evidence="3 10">Protein modification; protein glycosylation.</text>
</comment>
<evidence type="ECO:0000256" key="4">
    <source>
        <dbReference type="ARBA" id="ARBA00008905"/>
    </source>
</evidence>
<evidence type="ECO:0000256" key="7">
    <source>
        <dbReference type="ARBA" id="ARBA00022824"/>
    </source>
</evidence>
<evidence type="ECO:0000256" key="2">
    <source>
        <dbReference type="ARBA" id="ARBA00004115"/>
    </source>
</evidence>
<comment type="subunit">
    <text evidence="10">Component of the oligosaccharyltransferase (OST) complex.</text>
</comment>
<dbReference type="AlphaFoldDB" id="A0A1G4KGQ8"/>
<keyword evidence="12" id="KW-1185">Reference proteome</keyword>
<comment type="function">
    <text evidence="1 10">Subunit of the oligosaccharyl transferase (OST) complex that catalyzes the initial transfer of a defined glycan (Glc(3)Man(9)GlcNAc(2) in eukaryotes) from the lipid carrier dolichol-pyrophosphate to an asparagine residue within an Asn-X-Ser/Thr consensus motif in nascent polypeptide chains, the first step in protein N-glycosylation. N-glycosylation occurs cotranslationally and the complex associates with the Sec61 complex at the channel-forming translocon complex that mediates protein translocation across the endoplasmic reticulum (ER). All subunits are required for a maximal enzyme activity.</text>
</comment>
<dbReference type="PANTHER" id="PTHR21049:SF0">
    <property type="entry name" value="DOLICHYL-DIPHOSPHOOLIGOSACCHARIDE--PROTEIN GLYCOSYLTRANSFERASE SUBUNIT 1"/>
    <property type="match status" value="1"/>
</dbReference>
<comment type="subcellular location">
    <subcellularLocation>
        <location evidence="2 10">Endoplasmic reticulum membrane</location>
        <topology evidence="2 10">Single-pass type I membrane protein</topology>
    </subcellularLocation>
</comment>
<evidence type="ECO:0000256" key="9">
    <source>
        <dbReference type="ARBA" id="ARBA00023136"/>
    </source>
</evidence>
<protein>
    <recommendedName>
        <fullName evidence="10">Dolichyl-diphosphooligosaccharide--protein glycosyltransferase subunit 1</fullName>
    </recommendedName>
</protein>
<feature type="chain" id="PRO_5009028951" description="Dolichyl-diphosphooligosaccharide--protein glycosyltransferase subunit 1" evidence="10">
    <location>
        <begin position="25"/>
        <end position="466"/>
    </location>
</feature>
<proteinExistence type="inferred from homology"/>
<dbReference type="Pfam" id="PF04597">
    <property type="entry name" value="Ribophorin_I"/>
    <property type="match status" value="1"/>
</dbReference>
<dbReference type="GO" id="GO:0008250">
    <property type="term" value="C:oligosaccharyltransferase complex"/>
    <property type="evidence" value="ECO:0007669"/>
    <property type="project" value="UniProtKB-UniRule"/>
</dbReference>
<dbReference type="InterPro" id="IPR007676">
    <property type="entry name" value="Ribophorin_I"/>
</dbReference>
<comment type="similarity">
    <text evidence="4 10">Belongs to the OST1 family.</text>
</comment>
<keyword evidence="8 10" id="KW-1133">Transmembrane helix</keyword>
<sequence>MGRMINVRIALTAIVILLVQAVAATTPANGYPQTWENIDYKRRVDVSKSYLQETAEIRIKNIDSIANDKYYFALPSFVAETLSYLSASLKDVNAFIDSGIVHDQPASEENSLTFALITLPASVSPGDEIDIVVRFAHNTGRRPFPERIALGDRQTMLITIDELPLSNYETLHYSIEFSGASEFSHQASENSKLAPVSTKGGLALKTSASIPPFEPSPIFTISYPHDGSFPRVNNLERGIWASHWAETLQFEEYFELVNDAAPLESGFSRADYMKKQLALKKGNHLATLEIPLPAEASDTYFTDLVGMVSTYRVFGDRLILKPRYPLFGGWRFNFTIGWTNALSQFLHESKEDETYILSVPILDGPVNTFYDNVSLSVYLPEGSQVVQVESQIPFHAQEVSHKKSYFDLREGHTKISIQYKNMVDDLSKGQLLVVYKLSSQSLYKKPLSIGAYIFCALIAFFVLKSQ</sequence>
<dbReference type="STRING" id="1230905.A0A1G4KGQ8"/>
<dbReference type="GO" id="GO:0018279">
    <property type="term" value="P:protein N-linked glycosylation via asparagine"/>
    <property type="evidence" value="ECO:0007669"/>
    <property type="project" value="TreeGrafter"/>
</dbReference>
<keyword evidence="5 10" id="KW-0812">Transmembrane</keyword>
<accession>A0A1G4KGQ8</accession>
<dbReference type="UniPathway" id="UPA00378"/>
<dbReference type="PANTHER" id="PTHR21049">
    <property type="entry name" value="RIBOPHORIN I"/>
    <property type="match status" value="1"/>
</dbReference>
<evidence type="ECO:0000256" key="5">
    <source>
        <dbReference type="ARBA" id="ARBA00022692"/>
    </source>
</evidence>
<keyword evidence="6 10" id="KW-0732">Signal</keyword>
<keyword evidence="9 10" id="KW-0472">Membrane</keyword>
<organism evidence="11 12">
    <name type="scientific">Lachancea mirantina</name>
    <dbReference type="NCBI Taxonomy" id="1230905"/>
    <lineage>
        <taxon>Eukaryota</taxon>
        <taxon>Fungi</taxon>
        <taxon>Dikarya</taxon>
        <taxon>Ascomycota</taxon>
        <taxon>Saccharomycotina</taxon>
        <taxon>Saccharomycetes</taxon>
        <taxon>Saccharomycetales</taxon>
        <taxon>Saccharomycetaceae</taxon>
        <taxon>Lachancea</taxon>
    </lineage>
</organism>